<dbReference type="HAMAP" id="MF_01006">
    <property type="entry name" value="Undec_diphosphatase"/>
    <property type="match status" value="1"/>
</dbReference>
<comment type="function">
    <text evidence="14">Catalyzes the dephosphorylation of undecaprenyl diphosphate (UPP). Confers resistance to bacitracin.</text>
</comment>
<keyword evidence="6 14" id="KW-0812">Transmembrane</keyword>
<dbReference type="EMBL" id="FAVB01000005">
    <property type="protein sequence ID" value="CUU88350.1"/>
    <property type="molecule type" value="Genomic_DNA"/>
</dbReference>
<protein>
    <recommendedName>
        <fullName evidence="4 14">Undecaprenyl-diphosphatase</fullName>
        <ecNumber evidence="3 14">3.6.1.27</ecNumber>
    </recommendedName>
    <alternativeName>
        <fullName evidence="12 14">Bacitracin resistance protein</fullName>
    </alternativeName>
    <alternativeName>
        <fullName evidence="11 14">Undecaprenyl pyrophosphate phosphatase</fullName>
    </alternativeName>
</protein>
<dbReference type="Pfam" id="PF02673">
    <property type="entry name" value="BacA"/>
    <property type="match status" value="1"/>
</dbReference>
<proteinExistence type="inferred from homology"/>
<evidence type="ECO:0000313" key="16">
    <source>
        <dbReference type="EMBL" id="CUU89058.1"/>
    </source>
</evidence>
<dbReference type="NCBIfam" id="TIGR00753">
    <property type="entry name" value="undec_PP_bacA"/>
    <property type="match status" value="1"/>
</dbReference>
<feature type="transmembrane region" description="Helical" evidence="14">
    <location>
        <begin position="102"/>
        <end position="119"/>
    </location>
</feature>
<keyword evidence="17" id="KW-1185">Reference proteome</keyword>
<organism evidence="15 17">
    <name type="scientific">Campylobacter hyointestinalis subsp. hyointestinalis</name>
    <dbReference type="NCBI Taxonomy" id="91352"/>
    <lineage>
        <taxon>Bacteria</taxon>
        <taxon>Pseudomonadati</taxon>
        <taxon>Campylobacterota</taxon>
        <taxon>Epsilonproteobacteria</taxon>
        <taxon>Campylobacterales</taxon>
        <taxon>Campylobacteraceae</taxon>
        <taxon>Campylobacter</taxon>
    </lineage>
</organism>
<dbReference type="GO" id="GO:0046677">
    <property type="term" value="P:response to antibiotic"/>
    <property type="evidence" value="ECO:0007669"/>
    <property type="project" value="UniProtKB-UniRule"/>
</dbReference>
<dbReference type="EC" id="3.6.1.27" evidence="3 14"/>
<keyword evidence="10 14" id="KW-0046">Antibiotic resistance</keyword>
<feature type="transmembrane region" description="Helical" evidence="14">
    <location>
        <begin position="237"/>
        <end position="257"/>
    </location>
</feature>
<feature type="transmembrane region" description="Helical" evidence="14">
    <location>
        <begin position="176"/>
        <end position="196"/>
    </location>
</feature>
<dbReference type="NCBIfam" id="NF001389">
    <property type="entry name" value="PRK00281.1-2"/>
    <property type="match status" value="1"/>
</dbReference>
<dbReference type="Proteomes" id="UP000052237">
    <property type="component" value="Unassembled WGS sequence"/>
</dbReference>
<keyword evidence="15" id="KW-0418">Kinase</keyword>
<comment type="catalytic activity">
    <reaction evidence="13 14">
        <text>di-trans,octa-cis-undecaprenyl diphosphate + H2O = di-trans,octa-cis-undecaprenyl phosphate + phosphate + H(+)</text>
        <dbReference type="Rhea" id="RHEA:28094"/>
        <dbReference type="ChEBI" id="CHEBI:15377"/>
        <dbReference type="ChEBI" id="CHEBI:15378"/>
        <dbReference type="ChEBI" id="CHEBI:43474"/>
        <dbReference type="ChEBI" id="CHEBI:58405"/>
        <dbReference type="ChEBI" id="CHEBI:60392"/>
        <dbReference type="EC" id="3.6.1.27"/>
    </reaction>
</comment>
<evidence type="ECO:0000256" key="5">
    <source>
        <dbReference type="ARBA" id="ARBA00022475"/>
    </source>
</evidence>
<evidence type="ECO:0000256" key="3">
    <source>
        <dbReference type="ARBA" id="ARBA00012374"/>
    </source>
</evidence>
<dbReference type="GO" id="GO:0050380">
    <property type="term" value="F:undecaprenyl-diphosphatase activity"/>
    <property type="evidence" value="ECO:0007669"/>
    <property type="project" value="UniProtKB-UniRule"/>
</dbReference>
<keyword evidence="15" id="KW-0808">Transferase</keyword>
<evidence type="ECO:0000256" key="8">
    <source>
        <dbReference type="ARBA" id="ARBA00022989"/>
    </source>
</evidence>
<keyword evidence="7 14" id="KW-0378">Hydrolase</keyword>
<keyword evidence="9 14" id="KW-0472">Membrane</keyword>
<dbReference type="NCBIfam" id="NF001390">
    <property type="entry name" value="PRK00281.1-4"/>
    <property type="match status" value="1"/>
</dbReference>
<keyword evidence="14" id="KW-0573">Peptidoglycan synthesis</keyword>
<name>A0A0S4RRN2_CAMHY</name>
<dbReference type="GO" id="GO:0071555">
    <property type="term" value="P:cell wall organization"/>
    <property type="evidence" value="ECO:0007669"/>
    <property type="project" value="UniProtKB-KW"/>
</dbReference>
<comment type="caution">
    <text evidence="15">The sequence shown here is derived from an EMBL/GenBank/DDBJ whole genome shotgun (WGS) entry which is preliminary data.</text>
</comment>
<dbReference type="GO" id="GO:0008360">
    <property type="term" value="P:regulation of cell shape"/>
    <property type="evidence" value="ECO:0007669"/>
    <property type="project" value="UniProtKB-KW"/>
</dbReference>
<evidence type="ECO:0000256" key="10">
    <source>
        <dbReference type="ARBA" id="ARBA00023251"/>
    </source>
</evidence>
<evidence type="ECO:0000256" key="6">
    <source>
        <dbReference type="ARBA" id="ARBA00022692"/>
    </source>
</evidence>
<evidence type="ECO:0000256" key="1">
    <source>
        <dbReference type="ARBA" id="ARBA00004651"/>
    </source>
</evidence>
<comment type="miscellaneous">
    <text evidence="14">Bacitracin is thought to be involved in the inhibition of peptidoglycan synthesis by sequestering undecaprenyl diphosphate, thereby reducing the pool of lipid carrier available.</text>
</comment>
<dbReference type="PANTHER" id="PTHR30622">
    <property type="entry name" value="UNDECAPRENYL-DIPHOSPHATASE"/>
    <property type="match status" value="1"/>
</dbReference>
<dbReference type="GO" id="GO:0009252">
    <property type="term" value="P:peptidoglycan biosynthetic process"/>
    <property type="evidence" value="ECO:0007669"/>
    <property type="project" value="UniProtKB-KW"/>
</dbReference>
<evidence type="ECO:0000256" key="4">
    <source>
        <dbReference type="ARBA" id="ARBA00021581"/>
    </source>
</evidence>
<accession>A0A0S4RRN2</accession>
<dbReference type="GO" id="GO:0016301">
    <property type="term" value="F:kinase activity"/>
    <property type="evidence" value="ECO:0007669"/>
    <property type="project" value="UniProtKB-KW"/>
</dbReference>
<evidence type="ECO:0000256" key="2">
    <source>
        <dbReference type="ARBA" id="ARBA00010621"/>
    </source>
</evidence>
<evidence type="ECO:0000256" key="7">
    <source>
        <dbReference type="ARBA" id="ARBA00022801"/>
    </source>
</evidence>
<dbReference type="EMBL" id="FAUW01000005">
    <property type="protein sequence ID" value="CUU89058.1"/>
    <property type="molecule type" value="Genomic_DNA"/>
</dbReference>
<sequence length="258" mass="28716">MDFLSAIILGIVEGLTEFLPVSSTGHMILSAKLLGLEQTSVLKCFEVVIQLGSILAVVFMFFDRLKEDFNLWIKLAIGFVPTAIIGFLAYKHIKTFFEPSTVAYMLIIGGIVFIVVELWHKKINYEGDTKTLHEVSFKQAFLIGLSQCFAMIPGTSRSGSTIIAGLLCGLSREVAARFSFLLAIPTMFAATAYDSYKNADIFVQNKEALWMFLVGGFMAFIVALIVIKLFLKFVSKFSYISFGIYRIALGSLFLIYVL</sequence>
<accession>A0A2S5J8Z3</accession>
<evidence type="ECO:0000313" key="17">
    <source>
        <dbReference type="Proteomes" id="UP000052237"/>
    </source>
</evidence>
<evidence type="ECO:0000256" key="14">
    <source>
        <dbReference type="HAMAP-Rule" id="MF_01006"/>
    </source>
</evidence>
<dbReference type="RefSeq" id="WP_034963873.1">
    <property type="nucleotide sequence ID" value="NZ_CBCRTP010000017.1"/>
</dbReference>
<keyword evidence="14" id="KW-0133">Cell shape</keyword>
<dbReference type="Proteomes" id="UP000052257">
    <property type="component" value="Unassembled WGS sequence"/>
</dbReference>
<feature type="transmembrane region" description="Helical" evidence="14">
    <location>
        <begin position="69"/>
        <end position="90"/>
    </location>
</feature>
<dbReference type="AlphaFoldDB" id="A0A0S4RRN2"/>
<evidence type="ECO:0000313" key="18">
    <source>
        <dbReference type="Proteomes" id="UP000052257"/>
    </source>
</evidence>
<keyword evidence="14" id="KW-0961">Cell wall biogenesis/degradation</keyword>
<evidence type="ECO:0000256" key="12">
    <source>
        <dbReference type="ARBA" id="ARBA00032932"/>
    </source>
</evidence>
<keyword evidence="5 14" id="KW-1003">Cell membrane</keyword>
<feature type="transmembrane region" description="Helical" evidence="14">
    <location>
        <begin position="208"/>
        <end position="231"/>
    </location>
</feature>
<evidence type="ECO:0000256" key="9">
    <source>
        <dbReference type="ARBA" id="ARBA00023136"/>
    </source>
</evidence>
<dbReference type="GO" id="GO:0005886">
    <property type="term" value="C:plasma membrane"/>
    <property type="evidence" value="ECO:0007669"/>
    <property type="project" value="UniProtKB-SubCell"/>
</dbReference>
<keyword evidence="8 14" id="KW-1133">Transmembrane helix</keyword>
<feature type="transmembrane region" description="Helical" evidence="14">
    <location>
        <begin position="40"/>
        <end position="62"/>
    </location>
</feature>
<evidence type="ECO:0000256" key="11">
    <source>
        <dbReference type="ARBA" id="ARBA00032707"/>
    </source>
</evidence>
<comment type="subcellular location">
    <subcellularLocation>
        <location evidence="1 14">Cell membrane</location>
        <topology evidence="1 14">Multi-pass membrane protein</topology>
    </subcellularLocation>
</comment>
<reference evidence="17 18" key="1">
    <citation type="submission" date="2015-11" db="EMBL/GenBank/DDBJ databases">
        <authorList>
            <consortium name="Pathogen Informatics"/>
        </authorList>
    </citation>
    <scope>NUCLEOTIDE SEQUENCE [LARGE SCALE GENOMIC DNA]</scope>
    <source>
        <strain evidence="15 17">006A-0059</strain>
        <strain evidence="16 18">006A-0191</strain>
    </source>
</reference>
<comment type="similarity">
    <text evidence="2 14">Belongs to the UppP family.</text>
</comment>
<gene>
    <name evidence="14 15" type="primary">uppP</name>
    <name evidence="15" type="ORF">ERS686654_01874</name>
    <name evidence="16" type="ORF">ERS739220_01962</name>
</gene>
<evidence type="ECO:0000256" key="13">
    <source>
        <dbReference type="ARBA" id="ARBA00047594"/>
    </source>
</evidence>
<dbReference type="InterPro" id="IPR003824">
    <property type="entry name" value="UppP"/>
</dbReference>
<dbReference type="PANTHER" id="PTHR30622:SF3">
    <property type="entry name" value="UNDECAPRENYL-DIPHOSPHATASE"/>
    <property type="match status" value="1"/>
</dbReference>
<evidence type="ECO:0000313" key="15">
    <source>
        <dbReference type="EMBL" id="CUU88350.1"/>
    </source>
</evidence>